<organism evidence="1 2">
    <name type="scientific">Solanum commersonii</name>
    <name type="common">Commerson's wild potato</name>
    <name type="synonym">Commerson's nightshade</name>
    <dbReference type="NCBI Taxonomy" id="4109"/>
    <lineage>
        <taxon>Eukaryota</taxon>
        <taxon>Viridiplantae</taxon>
        <taxon>Streptophyta</taxon>
        <taxon>Embryophyta</taxon>
        <taxon>Tracheophyta</taxon>
        <taxon>Spermatophyta</taxon>
        <taxon>Magnoliopsida</taxon>
        <taxon>eudicotyledons</taxon>
        <taxon>Gunneridae</taxon>
        <taxon>Pentapetalae</taxon>
        <taxon>asterids</taxon>
        <taxon>lamiids</taxon>
        <taxon>Solanales</taxon>
        <taxon>Solanaceae</taxon>
        <taxon>Solanoideae</taxon>
        <taxon>Solaneae</taxon>
        <taxon>Solanum</taxon>
    </lineage>
</organism>
<dbReference type="PANTHER" id="PTHR11697:SF230">
    <property type="entry name" value="ZINC FINGER, MYM DOMAIN CONTAINING 1"/>
    <property type="match status" value="1"/>
</dbReference>
<accession>A0A9J5ZF48</accession>
<protein>
    <submittedName>
        <fullName evidence="1">Uncharacterized protein</fullName>
    </submittedName>
</protein>
<reference evidence="1 2" key="1">
    <citation type="submission" date="2020-09" db="EMBL/GenBank/DDBJ databases">
        <title>De no assembly of potato wild relative species, Solanum commersonii.</title>
        <authorList>
            <person name="Cho K."/>
        </authorList>
    </citation>
    <scope>NUCLEOTIDE SEQUENCE [LARGE SCALE GENOMIC DNA]</scope>
    <source>
        <strain evidence="1">LZ3.2</strain>
        <tissue evidence="1">Leaf</tissue>
    </source>
</reference>
<dbReference type="OrthoDB" id="6778351at2759"/>
<dbReference type="AlphaFoldDB" id="A0A9J5ZF48"/>
<dbReference type="Proteomes" id="UP000824120">
    <property type="component" value="Chromosome 4"/>
</dbReference>
<gene>
    <name evidence="1" type="ORF">H5410_022555</name>
</gene>
<dbReference type="EMBL" id="JACXVP010000004">
    <property type="protein sequence ID" value="KAG5611274.1"/>
    <property type="molecule type" value="Genomic_DNA"/>
</dbReference>
<comment type="caution">
    <text evidence="1">The sequence shown here is derived from an EMBL/GenBank/DDBJ whole genome shotgun (WGS) entry which is preliminary data.</text>
</comment>
<sequence length="171" mass="20000">MNDVSCFCDKHNITMLEMDASYFSGKSKHNALDITYSYYLQVEPFYIVIDLHLQDLNNRFDVVSTDFFLGMASLNPTNSFVNFDKIKIMRVAEYYMNEFVNNKLRDLSFLVDSFIVYDCGSDKRFFNLKEISNLTKLTLTLSIAIAYVERTFSFMKYIKNVTFVIALVMTF</sequence>
<evidence type="ECO:0000313" key="2">
    <source>
        <dbReference type="Proteomes" id="UP000824120"/>
    </source>
</evidence>
<dbReference type="PANTHER" id="PTHR11697">
    <property type="entry name" value="GENERAL TRANSCRIPTION FACTOR 2-RELATED ZINC FINGER PROTEIN"/>
    <property type="match status" value="1"/>
</dbReference>
<proteinExistence type="predicted"/>
<name>A0A9J5ZF48_SOLCO</name>
<keyword evidence="2" id="KW-1185">Reference proteome</keyword>
<evidence type="ECO:0000313" key="1">
    <source>
        <dbReference type="EMBL" id="KAG5611274.1"/>
    </source>
</evidence>
<dbReference type="InterPro" id="IPR055298">
    <property type="entry name" value="AtLOH3-like"/>
</dbReference>